<dbReference type="PANTHER" id="PTHR42790:SF21">
    <property type="entry name" value="AROMATIC_AMINOADIPATE AMINOTRANSFERASE 1"/>
    <property type="match status" value="1"/>
</dbReference>
<dbReference type="GO" id="GO:0006571">
    <property type="term" value="P:tyrosine biosynthetic process"/>
    <property type="evidence" value="ECO:0007669"/>
    <property type="project" value="TreeGrafter"/>
</dbReference>
<dbReference type="InterPro" id="IPR004839">
    <property type="entry name" value="Aminotransferase_I/II_large"/>
</dbReference>
<comment type="caution">
    <text evidence="13">The sequence shown here is derived from an EMBL/GenBank/DDBJ whole genome shotgun (WGS) entry which is preliminary data.</text>
</comment>
<dbReference type="STRING" id="698492.A0A0E9NLR4"/>
<reference evidence="13 14" key="3">
    <citation type="journal article" date="2015" name="Genome Announc.">
        <title>Draft Genome Sequence of the Archiascomycetous Yeast Saitoella complicata.</title>
        <authorList>
            <person name="Yamauchi K."/>
            <person name="Kondo S."/>
            <person name="Hamamoto M."/>
            <person name="Takahashi Y."/>
            <person name="Ogura Y."/>
            <person name="Hayashi T."/>
            <person name="Nishida H."/>
        </authorList>
    </citation>
    <scope>NUCLEOTIDE SEQUENCE [LARGE SCALE GENOMIC DNA]</scope>
    <source>
        <strain evidence="13 14">NRRL Y-17804</strain>
    </source>
</reference>
<keyword evidence="4" id="KW-0963">Cytoplasm</keyword>
<evidence type="ECO:0000256" key="1">
    <source>
        <dbReference type="ARBA" id="ARBA00001933"/>
    </source>
</evidence>
<accession>A0A0E9NLR4</accession>
<evidence type="ECO:0000313" key="13">
    <source>
        <dbReference type="EMBL" id="GAO50738.1"/>
    </source>
</evidence>
<dbReference type="PANTHER" id="PTHR42790">
    <property type="entry name" value="AMINOTRANSFERASE"/>
    <property type="match status" value="1"/>
</dbReference>
<dbReference type="Gene3D" id="3.40.640.10">
    <property type="entry name" value="Type I PLP-dependent aspartate aminotransferase-like (Major domain)"/>
    <property type="match status" value="1"/>
</dbReference>
<reference evidence="13 14" key="2">
    <citation type="journal article" date="2014" name="J. Gen. Appl. Microbiol.">
        <title>The early diverging ascomycetous budding yeast Saitoella complicata has three histone deacetylases belonging to the Clr6, Hos2, and Rpd3 lineages.</title>
        <authorList>
            <person name="Nishida H."/>
            <person name="Matsumoto T."/>
            <person name="Kondo S."/>
            <person name="Hamamoto M."/>
            <person name="Yoshikawa H."/>
        </authorList>
    </citation>
    <scope>NUCLEOTIDE SEQUENCE [LARGE SCALE GENOMIC DNA]</scope>
    <source>
        <strain evidence="13 14">NRRL Y-17804</strain>
    </source>
</reference>
<dbReference type="Proteomes" id="UP000033140">
    <property type="component" value="Unassembled WGS sequence"/>
</dbReference>
<feature type="compositionally biased region" description="Basic and acidic residues" evidence="11">
    <location>
        <begin position="31"/>
        <end position="51"/>
    </location>
</feature>
<comment type="subcellular location">
    <subcellularLocation>
        <location evidence="2">Cytoplasm</location>
    </subcellularLocation>
</comment>
<keyword evidence="6" id="KW-0808">Transferase</keyword>
<dbReference type="Pfam" id="PF00155">
    <property type="entry name" value="Aminotran_1_2"/>
    <property type="match status" value="1"/>
</dbReference>
<comment type="function">
    <text evidence="9">Has aromatic amino acid transaminase activity.</text>
</comment>
<evidence type="ECO:0000256" key="8">
    <source>
        <dbReference type="ARBA" id="ARBA00051993"/>
    </source>
</evidence>
<dbReference type="InterPro" id="IPR015421">
    <property type="entry name" value="PyrdxlP-dep_Trfase_major"/>
</dbReference>
<reference evidence="13 14" key="1">
    <citation type="journal article" date="2011" name="J. Gen. Appl. Microbiol.">
        <title>Draft genome sequencing of the enigmatic yeast Saitoella complicata.</title>
        <authorList>
            <person name="Nishida H."/>
            <person name="Hamamoto M."/>
            <person name="Sugiyama J."/>
        </authorList>
    </citation>
    <scope>NUCLEOTIDE SEQUENCE [LARGE SCALE GENOMIC DNA]</scope>
    <source>
        <strain evidence="13 14">NRRL Y-17804</strain>
    </source>
</reference>
<dbReference type="GO" id="GO:0009074">
    <property type="term" value="P:aromatic amino acid family catabolic process"/>
    <property type="evidence" value="ECO:0007669"/>
    <property type="project" value="TreeGrafter"/>
</dbReference>
<evidence type="ECO:0000259" key="12">
    <source>
        <dbReference type="Pfam" id="PF00155"/>
    </source>
</evidence>
<dbReference type="InterPro" id="IPR015424">
    <property type="entry name" value="PyrdxlP-dep_Trfase"/>
</dbReference>
<evidence type="ECO:0000256" key="6">
    <source>
        <dbReference type="ARBA" id="ARBA00022679"/>
    </source>
</evidence>
<dbReference type="OMA" id="FMPGEPF"/>
<keyword evidence="14" id="KW-1185">Reference proteome</keyword>
<evidence type="ECO:0000256" key="10">
    <source>
        <dbReference type="ARBA" id="ARBA00067014"/>
    </source>
</evidence>
<evidence type="ECO:0000256" key="11">
    <source>
        <dbReference type="SAM" id="MobiDB-lite"/>
    </source>
</evidence>
<evidence type="ECO:0000256" key="5">
    <source>
        <dbReference type="ARBA" id="ARBA00022576"/>
    </source>
</evidence>
<dbReference type="RefSeq" id="XP_019026600.1">
    <property type="nucleotide sequence ID" value="XM_019169276.1"/>
</dbReference>
<dbReference type="InterPro" id="IPR050859">
    <property type="entry name" value="Class-I_PLP-dep_aminotransf"/>
</dbReference>
<dbReference type="FunFam" id="3.40.640.10:FF:000074">
    <property type="entry name" value="Aromatic amino acid aminotransferase"/>
    <property type="match status" value="1"/>
</dbReference>
<feature type="domain" description="Aminotransferase class I/classII large" evidence="12">
    <location>
        <begin position="125"/>
        <end position="496"/>
    </location>
</feature>
<dbReference type="GO" id="GO:0019878">
    <property type="term" value="P:lysine biosynthetic process via aminoadipic acid"/>
    <property type="evidence" value="ECO:0007669"/>
    <property type="project" value="TreeGrafter"/>
</dbReference>
<dbReference type="AlphaFoldDB" id="A0A0E9NLR4"/>
<evidence type="ECO:0000256" key="9">
    <source>
        <dbReference type="ARBA" id="ARBA00060326"/>
    </source>
</evidence>
<keyword evidence="5" id="KW-0032">Aminotransferase</keyword>
<proteinExistence type="inferred from homology"/>
<dbReference type="GO" id="GO:0008793">
    <property type="term" value="F:aromatic-amino-acid transaminase activity"/>
    <property type="evidence" value="ECO:0007669"/>
    <property type="project" value="TreeGrafter"/>
</dbReference>
<dbReference type="EMBL" id="BACD03000036">
    <property type="protein sequence ID" value="GAO50738.1"/>
    <property type="molecule type" value="Genomic_DNA"/>
</dbReference>
<dbReference type="GO" id="GO:0030170">
    <property type="term" value="F:pyridoxal phosphate binding"/>
    <property type="evidence" value="ECO:0007669"/>
    <property type="project" value="InterPro"/>
</dbReference>
<evidence type="ECO:0000256" key="4">
    <source>
        <dbReference type="ARBA" id="ARBA00022490"/>
    </source>
</evidence>
<organism evidence="13 14">
    <name type="scientific">Saitoella complicata (strain BCRC 22490 / CBS 7301 / JCM 7358 / NBRC 10748 / NRRL Y-17804)</name>
    <dbReference type="NCBI Taxonomy" id="698492"/>
    <lineage>
        <taxon>Eukaryota</taxon>
        <taxon>Fungi</taxon>
        <taxon>Dikarya</taxon>
        <taxon>Ascomycota</taxon>
        <taxon>Taphrinomycotina</taxon>
        <taxon>Taphrinomycotina incertae sedis</taxon>
        <taxon>Saitoella</taxon>
    </lineage>
</organism>
<evidence type="ECO:0000313" key="14">
    <source>
        <dbReference type="Proteomes" id="UP000033140"/>
    </source>
</evidence>
<evidence type="ECO:0000256" key="3">
    <source>
        <dbReference type="ARBA" id="ARBA00007441"/>
    </source>
</evidence>
<gene>
    <name evidence="13" type="ORF">G7K_4859-t1</name>
</gene>
<comment type="similarity">
    <text evidence="3">Belongs to the class-I pyridoxal-phosphate-dependent aminotransferase family.</text>
</comment>
<sequence length="508" mass="55798">MSNVKTFHDSVLTAASGGTATPKLLPNGDQKPLEKPKAKDWTSHLSTESKTRKASPLKSSFKYLSNPGLISLGGGLPTPAYFPFESISAKVATVGKFSEEETLTSGTTMSVPKYDKSAGAYDLARALQYGSGSGSPELLEFLTQHTEMIHHPPYADWKCVMTAGNTSALATCYRMLMNRGDFLLMEEYTFPSAVETASPMGIKPLGVKIDGEGVIAEALDELLSNWDEAARGGRKPHVMYLIPTGQNPTGSTGSAERRKAVYAVCQKHDVIILEDEPYYFLQMQPYVRDAPPAPLPGSHEEFIADLIPSYLSLDTDGRVIRLDSFSKVIAPGSRCGWLTGPAQLMERALRHNEVSIQSASGFSQAILYQLLSQTWGHSGYLDWLINLRAEYTARRDICLKAMEEYLPEGICSWVNPAAGMFIWIEVDPSKHPQISEGLPVIEDRVFQKAIDKNVLVVPGSWFIVDEDAKYSKGKLFYRITFACVASELVVEALKRFGAAIKEEYGIAA</sequence>
<dbReference type="CDD" id="cd00609">
    <property type="entry name" value="AAT_like"/>
    <property type="match status" value="1"/>
</dbReference>
<dbReference type="EC" id="2.6.1.57" evidence="10"/>
<dbReference type="SUPFAM" id="SSF53383">
    <property type="entry name" value="PLP-dependent transferases"/>
    <property type="match status" value="1"/>
</dbReference>
<dbReference type="GO" id="GO:0047536">
    <property type="term" value="F:2-aminoadipate transaminase activity"/>
    <property type="evidence" value="ECO:0007669"/>
    <property type="project" value="TreeGrafter"/>
</dbReference>
<evidence type="ECO:0000256" key="2">
    <source>
        <dbReference type="ARBA" id="ARBA00004496"/>
    </source>
</evidence>
<protein>
    <recommendedName>
        <fullName evidence="10">aromatic-amino-acid transaminase</fullName>
        <ecNumber evidence="10">2.6.1.57</ecNumber>
    </recommendedName>
</protein>
<dbReference type="OrthoDB" id="691673at2759"/>
<dbReference type="GO" id="GO:0005737">
    <property type="term" value="C:cytoplasm"/>
    <property type="evidence" value="ECO:0007669"/>
    <property type="project" value="UniProtKB-SubCell"/>
</dbReference>
<evidence type="ECO:0000256" key="7">
    <source>
        <dbReference type="ARBA" id="ARBA00022898"/>
    </source>
</evidence>
<comment type="catalytic activity">
    <reaction evidence="8">
        <text>an aromatic L-alpha-amino acid + 2-oxoglutarate = an aromatic oxo-acid + L-glutamate</text>
        <dbReference type="Rhea" id="RHEA:17533"/>
        <dbReference type="ChEBI" id="CHEBI:16810"/>
        <dbReference type="ChEBI" id="CHEBI:29985"/>
        <dbReference type="ChEBI" id="CHEBI:73309"/>
        <dbReference type="ChEBI" id="CHEBI:84824"/>
        <dbReference type="EC" id="2.6.1.57"/>
    </reaction>
</comment>
<comment type="cofactor">
    <cofactor evidence="1">
        <name>pyridoxal 5'-phosphate</name>
        <dbReference type="ChEBI" id="CHEBI:597326"/>
    </cofactor>
</comment>
<keyword evidence="7" id="KW-0663">Pyridoxal phosphate</keyword>
<feature type="region of interest" description="Disordered" evidence="11">
    <location>
        <begin position="1"/>
        <end position="57"/>
    </location>
</feature>
<name>A0A0E9NLR4_SAICN</name>